<dbReference type="AlphaFoldDB" id="A0A078AZL1"/>
<evidence type="ECO:0000313" key="3">
    <source>
        <dbReference type="Proteomes" id="UP000039865"/>
    </source>
</evidence>
<proteinExistence type="predicted"/>
<evidence type="ECO:0000256" key="1">
    <source>
        <dbReference type="SAM" id="MobiDB-lite"/>
    </source>
</evidence>
<organism evidence="2 3">
    <name type="scientific">Stylonychia lemnae</name>
    <name type="common">Ciliate</name>
    <dbReference type="NCBI Taxonomy" id="5949"/>
    <lineage>
        <taxon>Eukaryota</taxon>
        <taxon>Sar</taxon>
        <taxon>Alveolata</taxon>
        <taxon>Ciliophora</taxon>
        <taxon>Intramacronucleata</taxon>
        <taxon>Spirotrichea</taxon>
        <taxon>Stichotrichia</taxon>
        <taxon>Sporadotrichida</taxon>
        <taxon>Oxytrichidae</taxon>
        <taxon>Stylonychinae</taxon>
        <taxon>Stylonychia</taxon>
    </lineage>
</organism>
<accession>A0A078AZL1</accession>
<dbReference type="EMBL" id="CCKQ01015772">
    <property type="protein sequence ID" value="CDW87614.1"/>
    <property type="molecule type" value="Genomic_DNA"/>
</dbReference>
<feature type="compositionally biased region" description="Polar residues" evidence="1">
    <location>
        <begin position="42"/>
        <end position="53"/>
    </location>
</feature>
<name>A0A078AZL1_STYLE</name>
<keyword evidence="3" id="KW-1185">Reference proteome</keyword>
<dbReference type="Proteomes" id="UP000039865">
    <property type="component" value="Unassembled WGS sequence"/>
</dbReference>
<sequence>MIVRRNEHQKRQTLRTNVICSQTSRFDPVDMSGSHIVAYGNGPTTNLPTQRSGNQEKLEKLQESSGIYIDQSKIGSEKLGSQSDQTRESQTRQQILIRKKRRGNRLFQRTDCPAQ</sequence>
<reference evidence="2 3" key="1">
    <citation type="submission" date="2014-06" db="EMBL/GenBank/DDBJ databases">
        <authorList>
            <person name="Swart Estienne"/>
        </authorList>
    </citation>
    <scope>NUCLEOTIDE SEQUENCE [LARGE SCALE GENOMIC DNA]</scope>
    <source>
        <strain evidence="2 3">130c</strain>
    </source>
</reference>
<gene>
    <name evidence="2" type="primary">Contig3271.g3496</name>
    <name evidence="2" type="ORF">STYLEM_16723</name>
</gene>
<dbReference type="InParanoid" id="A0A078AZL1"/>
<evidence type="ECO:0000313" key="2">
    <source>
        <dbReference type="EMBL" id="CDW87614.1"/>
    </source>
</evidence>
<protein>
    <submittedName>
        <fullName evidence="2">Uncharacterized protein</fullName>
    </submittedName>
</protein>
<feature type="region of interest" description="Disordered" evidence="1">
    <location>
        <begin position="30"/>
        <end position="115"/>
    </location>
</feature>